<keyword evidence="2" id="KW-0808">Transferase</keyword>
<gene>
    <name evidence="2" type="ORF">TRIUR3_04503</name>
</gene>
<dbReference type="Gene3D" id="3.40.50.2000">
    <property type="entry name" value="Glycogen Phosphorylase B"/>
    <property type="match status" value="3"/>
</dbReference>
<organism evidence="2">
    <name type="scientific">Triticum urartu</name>
    <name type="common">Red wild einkorn</name>
    <name type="synonym">Crithodium urartu</name>
    <dbReference type="NCBI Taxonomy" id="4572"/>
    <lineage>
        <taxon>Eukaryota</taxon>
        <taxon>Viridiplantae</taxon>
        <taxon>Streptophyta</taxon>
        <taxon>Embryophyta</taxon>
        <taxon>Tracheophyta</taxon>
        <taxon>Spermatophyta</taxon>
        <taxon>Magnoliopsida</taxon>
        <taxon>Liliopsida</taxon>
        <taxon>Poales</taxon>
        <taxon>Poaceae</taxon>
        <taxon>BOP clade</taxon>
        <taxon>Pooideae</taxon>
        <taxon>Triticodae</taxon>
        <taxon>Triticeae</taxon>
        <taxon>Triticinae</taxon>
        <taxon>Triticum</taxon>
    </lineage>
</organism>
<dbReference type="SUPFAM" id="SSF53756">
    <property type="entry name" value="UDP-Glycosyltransferase/glycogen phosphorylase"/>
    <property type="match status" value="1"/>
</dbReference>
<dbReference type="AlphaFoldDB" id="M8A842"/>
<dbReference type="eggNOG" id="KOG1192">
    <property type="taxonomic scope" value="Eukaryota"/>
</dbReference>
<dbReference type="STRING" id="4572.M8A842"/>
<dbReference type="PANTHER" id="PTHR48047:SF1">
    <property type="entry name" value="GLYCOSYLTRANSFERASE"/>
    <property type="match status" value="1"/>
</dbReference>
<sequence>MGIFQVLGSKEMKRGSVWGSQPSILGGPCARVYEYKTDYMVMRELRISHDPFPALQHADVDGDGNPATFAVPEFPHIKLTLEDLMAPFGDPSSVAPMMELDGKLGKAIEESHGLIVNTFQGLEKPHDPLPALQHADVDGDGNPATFTVPEFPHIKLTLEDLMAPLGDPSSVAPMMELHGKLAKAIEEGHGLIVNTFQGLEKPYMEFWNNHYRPTAWAIGPLCLSQPASSSPGDAPPAGVLYVAFGTLAAIPEMQLKEVADGLERAEVDFIWAVRPENIILEQGSRSVPRAEA</sequence>
<dbReference type="EMBL" id="KD156017">
    <property type="protein sequence ID" value="EMS56619.1"/>
    <property type="molecule type" value="Genomic_DNA"/>
</dbReference>
<evidence type="ECO:0000256" key="1">
    <source>
        <dbReference type="ARBA" id="ARBA00009995"/>
    </source>
</evidence>
<name>M8A842_TRIUA</name>
<protein>
    <submittedName>
        <fullName evidence="2">UDP-glycosyltransferase 90A1</fullName>
    </submittedName>
</protein>
<reference evidence="2" key="1">
    <citation type="journal article" date="2013" name="Nature">
        <title>Draft genome of the wheat A-genome progenitor Triticum urartu.</title>
        <authorList>
            <person name="Ling H.Q."/>
            <person name="Zhao S."/>
            <person name="Liu D."/>
            <person name="Wang J."/>
            <person name="Sun H."/>
            <person name="Zhang C."/>
            <person name="Fan H."/>
            <person name="Li D."/>
            <person name="Dong L."/>
            <person name="Tao Y."/>
            <person name="Gao C."/>
            <person name="Wu H."/>
            <person name="Li Y."/>
            <person name="Cui Y."/>
            <person name="Guo X."/>
            <person name="Zheng S."/>
            <person name="Wang B."/>
            <person name="Yu K."/>
            <person name="Liang Q."/>
            <person name="Yang W."/>
            <person name="Lou X."/>
            <person name="Chen J."/>
            <person name="Feng M."/>
            <person name="Jian J."/>
            <person name="Zhang X."/>
            <person name="Luo G."/>
            <person name="Jiang Y."/>
            <person name="Liu J."/>
            <person name="Wang Z."/>
            <person name="Sha Y."/>
            <person name="Zhang B."/>
            <person name="Wu H."/>
            <person name="Tang D."/>
            <person name="Shen Q."/>
            <person name="Xue P."/>
            <person name="Zou S."/>
            <person name="Wang X."/>
            <person name="Liu X."/>
            <person name="Wang F."/>
            <person name="Yang Y."/>
            <person name="An X."/>
            <person name="Dong Z."/>
            <person name="Zhang K."/>
            <person name="Zhang X."/>
            <person name="Luo M.C."/>
            <person name="Dvorak J."/>
            <person name="Tong Y."/>
            <person name="Wang J."/>
            <person name="Yang H."/>
            <person name="Li Z."/>
            <person name="Wang D."/>
            <person name="Zhang A."/>
            <person name="Wang J."/>
        </authorList>
    </citation>
    <scope>NUCLEOTIDE SEQUENCE</scope>
</reference>
<evidence type="ECO:0000313" key="2">
    <source>
        <dbReference type="EMBL" id="EMS56619.1"/>
    </source>
</evidence>
<dbReference type="PANTHER" id="PTHR48047">
    <property type="entry name" value="GLYCOSYLTRANSFERASE"/>
    <property type="match status" value="1"/>
</dbReference>
<comment type="similarity">
    <text evidence="1">Belongs to the UDP-glycosyltransferase family.</text>
</comment>
<accession>M8A842</accession>
<dbReference type="GO" id="GO:0035251">
    <property type="term" value="F:UDP-glucosyltransferase activity"/>
    <property type="evidence" value="ECO:0007669"/>
    <property type="project" value="TreeGrafter"/>
</dbReference>
<proteinExistence type="inferred from homology"/>